<evidence type="ECO:0000313" key="2">
    <source>
        <dbReference type="EMBL" id="KKP33914.1"/>
    </source>
</evidence>
<comment type="caution">
    <text evidence="2">The sequence shown here is derived from an EMBL/GenBank/DDBJ whole genome shotgun (WGS) entry which is preliminary data.</text>
</comment>
<dbReference type="EMBL" id="LBOK01000040">
    <property type="protein sequence ID" value="KKP33914.1"/>
    <property type="molecule type" value="Genomic_DNA"/>
</dbReference>
<feature type="region of interest" description="Disordered" evidence="1">
    <location>
        <begin position="1"/>
        <end position="36"/>
    </location>
</feature>
<evidence type="ECO:0000256" key="1">
    <source>
        <dbReference type="SAM" id="MobiDB-lite"/>
    </source>
</evidence>
<protein>
    <submittedName>
        <fullName evidence="2">Uncharacterized protein</fullName>
    </submittedName>
</protein>
<reference evidence="2 3" key="1">
    <citation type="journal article" date="2015" name="Nature">
        <title>rRNA introns, odd ribosomes, and small enigmatic genomes across a large radiation of phyla.</title>
        <authorList>
            <person name="Brown C.T."/>
            <person name="Hug L.A."/>
            <person name="Thomas B.C."/>
            <person name="Sharon I."/>
            <person name="Castelle C.J."/>
            <person name="Singh A."/>
            <person name="Wilkins M.J."/>
            <person name="Williams K.H."/>
            <person name="Banfield J.F."/>
        </authorList>
    </citation>
    <scope>NUCLEOTIDE SEQUENCE [LARGE SCALE GENOMIC DNA]</scope>
</reference>
<evidence type="ECO:0000313" key="3">
    <source>
        <dbReference type="Proteomes" id="UP000034349"/>
    </source>
</evidence>
<gene>
    <name evidence="2" type="ORF">UR23_C0040G0006</name>
</gene>
<dbReference type="PATRIC" id="fig|1618475.3.peg.446"/>
<sequence length="108" mass="12145">MSKFEKGLMEDEEINKEAEGENSSTEKVEAESSSGMYSGREIWKALKGTFTGKPTMETHSNKEIKDAIKDTFMGESSVKVNTNKEIKDAIKSTFIEKPETEINSEEKK</sequence>
<dbReference type="Proteomes" id="UP000034349">
    <property type="component" value="Unassembled WGS sequence"/>
</dbReference>
<organism evidence="2 3">
    <name type="scientific">Candidatus Roizmanbacteria bacterium GW2011_GWA2_32_13</name>
    <dbReference type="NCBI Taxonomy" id="1618475"/>
    <lineage>
        <taxon>Bacteria</taxon>
        <taxon>Candidatus Roizmaniibacteriota</taxon>
    </lineage>
</organism>
<dbReference type="AlphaFoldDB" id="A0A0F9YR98"/>
<proteinExistence type="predicted"/>
<name>A0A0F9YR98_9BACT</name>
<feature type="compositionally biased region" description="Basic and acidic residues" evidence="1">
    <location>
        <begin position="1"/>
        <end position="30"/>
    </location>
</feature>
<accession>A0A0F9YR98</accession>